<dbReference type="EMBL" id="CP036268">
    <property type="protein sequence ID" value="QDT38829.1"/>
    <property type="molecule type" value="Genomic_DNA"/>
</dbReference>
<dbReference type="Proteomes" id="UP000317318">
    <property type="component" value="Chromosome"/>
</dbReference>
<evidence type="ECO:0000313" key="1">
    <source>
        <dbReference type="EMBL" id="QDT38829.1"/>
    </source>
</evidence>
<reference evidence="1 2" key="1">
    <citation type="submission" date="2019-02" db="EMBL/GenBank/DDBJ databases">
        <title>Deep-cultivation of Planctomycetes and their phenomic and genomic characterization uncovers novel biology.</title>
        <authorList>
            <person name="Wiegand S."/>
            <person name="Jogler M."/>
            <person name="Boedeker C."/>
            <person name="Pinto D."/>
            <person name="Vollmers J."/>
            <person name="Rivas-Marin E."/>
            <person name="Kohn T."/>
            <person name="Peeters S.H."/>
            <person name="Heuer A."/>
            <person name="Rast P."/>
            <person name="Oberbeckmann S."/>
            <person name="Bunk B."/>
            <person name="Jeske O."/>
            <person name="Meyerdierks A."/>
            <person name="Storesund J.E."/>
            <person name="Kallscheuer N."/>
            <person name="Luecker S."/>
            <person name="Lage O.M."/>
            <person name="Pohl T."/>
            <person name="Merkel B.J."/>
            <person name="Hornburger P."/>
            <person name="Mueller R.-W."/>
            <person name="Bruemmer F."/>
            <person name="Labrenz M."/>
            <person name="Spormann A.M."/>
            <person name="Op den Camp H."/>
            <person name="Overmann J."/>
            <person name="Amann R."/>
            <person name="Jetten M.S.M."/>
            <person name="Mascher T."/>
            <person name="Medema M.H."/>
            <person name="Devos D.P."/>
            <person name="Kaster A.-K."/>
            <person name="Ovreas L."/>
            <person name="Rohde M."/>
            <person name="Galperin M.Y."/>
            <person name="Jogler C."/>
        </authorList>
    </citation>
    <scope>NUCLEOTIDE SEQUENCE [LARGE SCALE GENOMIC DNA]</scope>
    <source>
        <strain evidence="1 2">Pan189</strain>
    </source>
</reference>
<proteinExistence type="predicted"/>
<evidence type="ECO:0000313" key="2">
    <source>
        <dbReference type="Proteomes" id="UP000317318"/>
    </source>
</evidence>
<name>A0A517R4M1_9PLAN</name>
<dbReference type="KEGG" id="svp:Pan189_32280"/>
<protein>
    <submittedName>
        <fullName evidence="1">Uncharacterized protein</fullName>
    </submittedName>
</protein>
<organism evidence="1 2">
    <name type="scientific">Stratiformator vulcanicus</name>
    <dbReference type="NCBI Taxonomy" id="2527980"/>
    <lineage>
        <taxon>Bacteria</taxon>
        <taxon>Pseudomonadati</taxon>
        <taxon>Planctomycetota</taxon>
        <taxon>Planctomycetia</taxon>
        <taxon>Planctomycetales</taxon>
        <taxon>Planctomycetaceae</taxon>
        <taxon>Stratiformator</taxon>
    </lineage>
</organism>
<keyword evidence="2" id="KW-1185">Reference proteome</keyword>
<gene>
    <name evidence="1" type="ORF">Pan189_32280</name>
</gene>
<accession>A0A517R4M1</accession>
<sequence>MLWAHRLRLRLTLACASGYLSYETFRSRIGCQQYRADAKLELKRIDQLHDLAEVVFDLRRRVGVGELGDVAEF</sequence>
<dbReference type="AlphaFoldDB" id="A0A517R4M1"/>